<dbReference type="EMBL" id="CM042020">
    <property type="protein sequence ID" value="KAI3822577.1"/>
    <property type="molecule type" value="Genomic_DNA"/>
</dbReference>
<proteinExistence type="predicted"/>
<reference evidence="1 2" key="2">
    <citation type="journal article" date="2022" name="Mol. Ecol. Resour.">
        <title>The genomes of chicory, endive, great burdock and yacon provide insights into Asteraceae paleo-polyploidization history and plant inulin production.</title>
        <authorList>
            <person name="Fan W."/>
            <person name="Wang S."/>
            <person name="Wang H."/>
            <person name="Wang A."/>
            <person name="Jiang F."/>
            <person name="Liu H."/>
            <person name="Zhao H."/>
            <person name="Xu D."/>
            <person name="Zhang Y."/>
        </authorList>
    </citation>
    <scope>NUCLEOTIDE SEQUENCE [LARGE SCALE GENOMIC DNA]</scope>
    <source>
        <strain evidence="2">cv. Yunnan</strain>
        <tissue evidence="1">Leaves</tissue>
    </source>
</reference>
<organism evidence="1 2">
    <name type="scientific">Smallanthus sonchifolius</name>
    <dbReference type="NCBI Taxonomy" id="185202"/>
    <lineage>
        <taxon>Eukaryota</taxon>
        <taxon>Viridiplantae</taxon>
        <taxon>Streptophyta</taxon>
        <taxon>Embryophyta</taxon>
        <taxon>Tracheophyta</taxon>
        <taxon>Spermatophyta</taxon>
        <taxon>Magnoliopsida</taxon>
        <taxon>eudicotyledons</taxon>
        <taxon>Gunneridae</taxon>
        <taxon>Pentapetalae</taxon>
        <taxon>asterids</taxon>
        <taxon>campanulids</taxon>
        <taxon>Asterales</taxon>
        <taxon>Asteraceae</taxon>
        <taxon>Asteroideae</taxon>
        <taxon>Heliantheae alliance</taxon>
        <taxon>Millerieae</taxon>
        <taxon>Smallanthus</taxon>
    </lineage>
</organism>
<evidence type="ECO:0000313" key="2">
    <source>
        <dbReference type="Proteomes" id="UP001056120"/>
    </source>
</evidence>
<protein>
    <submittedName>
        <fullName evidence="1">Uncharacterized protein</fullName>
    </submittedName>
</protein>
<sequence>MRKVDRGLITPPPSSGGGGGVDLGNNDGLGTADMTRGGGALSFKRRADGQLHVKEMTWSRPSPYINTQSAASISIPTTFTILSLKERRARRERCMVKDTTTTTLLHITTTTTLFHITTTTLLLPVIITLLHHLPTAMKSMKIVYVV</sequence>
<dbReference type="Proteomes" id="UP001056120">
    <property type="component" value="Linkage Group LG03"/>
</dbReference>
<reference evidence="2" key="1">
    <citation type="journal article" date="2022" name="Mol. Ecol. Resour.">
        <title>The genomes of chicory, endive, great burdock and yacon provide insights into Asteraceae palaeo-polyploidization history and plant inulin production.</title>
        <authorList>
            <person name="Fan W."/>
            <person name="Wang S."/>
            <person name="Wang H."/>
            <person name="Wang A."/>
            <person name="Jiang F."/>
            <person name="Liu H."/>
            <person name="Zhao H."/>
            <person name="Xu D."/>
            <person name="Zhang Y."/>
        </authorList>
    </citation>
    <scope>NUCLEOTIDE SEQUENCE [LARGE SCALE GENOMIC DNA]</scope>
    <source>
        <strain evidence="2">cv. Yunnan</strain>
    </source>
</reference>
<keyword evidence="2" id="KW-1185">Reference proteome</keyword>
<evidence type="ECO:0000313" key="1">
    <source>
        <dbReference type="EMBL" id="KAI3822577.1"/>
    </source>
</evidence>
<accession>A0ACB9JRC7</accession>
<name>A0ACB9JRC7_9ASTR</name>
<gene>
    <name evidence="1" type="ORF">L1987_10170</name>
</gene>
<comment type="caution">
    <text evidence="1">The sequence shown here is derived from an EMBL/GenBank/DDBJ whole genome shotgun (WGS) entry which is preliminary data.</text>
</comment>